<reference evidence="3 4" key="1">
    <citation type="journal article" date="2014" name="Genome Biol. Evol.">
        <title>Comparative genomics and transcriptomics analyses reveal divergent lifestyle features of nematode endoparasitic fungus Hirsutella minnesotensis.</title>
        <authorList>
            <person name="Lai Y."/>
            <person name="Liu K."/>
            <person name="Zhang X."/>
            <person name="Zhang X."/>
            <person name="Li K."/>
            <person name="Wang N."/>
            <person name="Shu C."/>
            <person name="Wu Y."/>
            <person name="Wang C."/>
            <person name="Bushley K.E."/>
            <person name="Xiang M."/>
            <person name="Liu X."/>
        </authorList>
    </citation>
    <scope>NUCLEOTIDE SEQUENCE [LARGE SCALE GENOMIC DNA]</scope>
    <source>
        <strain evidence="3 4">3608</strain>
    </source>
</reference>
<feature type="signal peptide" evidence="2">
    <location>
        <begin position="1"/>
        <end position="18"/>
    </location>
</feature>
<dbReference type="Proteomes" id="UP000054481">
    <property type="component" value="Unassembled WGS sequence"/>
</dbReference>
<organism evidence="3 4">
    <name type="scientific">Hirsutella minnesotensis 3608</name>
    <dbReference type="NCBI Taxonomy" id="1043627"/>
    <lineage>
        <taxon>Eukaryota</taxon>
        <taxon>Fungi</taxon>
        <taxon>Dikarya</taxon>
        <taxon>Ascomycota</taxon>
        <taxon>Pezizomycotina</taxon>
        <taxon>Sordariomycetes</taxon>
        <taxon>Hypocreomycetidae</taxon>
        <taxon>Hypocreales</taxon>
        <taxon>Ophiocordycipitaceae</taxon>
        <taxon>Hirsutella</taxon>
    </lineage>
</organism>
<dbReference type="EMBL" id="KQ030531">
    <property type="protein sequence ID" value="KJZ73893.1"/>
    <property type="molecule type" value="Genomic_DNA"/>
</dbReference>
<accession>A0A0F7ZTX9</accession>
<dbReference type="AlphaFoldDB" id="A0A0F7ZTX9"/>
<feature type="chain" id="PRO_5002525996" description="Hydrophobin" evidence="2">
    <location>
        <begin position="19"/>
        <end position="126"/>
    </location>
</feature>
<proteinExistence type="predicted"/>
<protein>
    <recommendedName>
        <fullName evidence="5">Hydrophobin</fullName>
    </recommendedName>
</protein>
<keyword evidence="4" id="KW-1185">Reference proteome</keyword>
<evidence type="ECO:0000256" key="2">
    <source>
        <dbReference type="SAM" id="SignalP"/>
    </source>
</evidence>
<evidence type="ECO:0000256" key="1">
    <source>
        <dbReference type="SAM" id="MobiDB-lite"/>
    </source>
</evidence>
<evidence type="ECO:0008006" key="5">
    <source>
        <dbReference type="Google" id="ProtNLM"/>
    </source>
</evidence>
<dbReference type="OrthoDB" id="8115477at2759"/>
<evidence type="ECO:0000313" key="4">
    <source>
        <dbReference type="Proteomes" id="UP000054481"/>
    </source>
</evidence>
<gene>
    <name evidence="3" type="ORF">HIM_06786</name>
</gene>
<evidence type="ECO:0000313" key="3">
    <source>
        <dbReference type="EMBL" id="KJZ73893.1"/>
    </source>
</evidence>
<name>A0A0F7ZTX9_9HYPO</name>
<feature type="compositionally biased region" description="Basic and acidic residues" evidence="1">
    <location>
        <begin position="41"/>
        <end position="61"/>
    </location>
</feature>
<keyword evidence="2" id="KW-0732">Signal</keyword>
<sequence>MKFTTAFPVLALIAAAMAAPTEQPADLEVRNSGYGSFGGEHGGDYDEGHRGHHDGDHDGGHRGGRGGGRGGSCNASGERQVCCNGLLSCVVQLLGSNCNNEAYCCETGTATGGLINLNLLNCVKLL</sequence>
<feature type="region of interest" description="Disordered" evidence="1">
    <location>
        <begin position="28"/>
        <end position="74"/>
    </location>
</feature>